<evidence type="ECO:0000259" key="10">
    <source>
        <dbReference type="PROSITE" id="PS50850"/>
    </source>
</evidence>
<comment type="similarity">
    <text evidence="2">Belongs to the major facilitator superfamily. Vesicular transporter family.</text>
</comment>
<evidence type="ECO:0000313" key="11">
    <source>
        <dbReference type="EMBL" id="KAJ8322263.1"/>
    </source>
</evidence>
<feature type="region of interest" description="Disordered" evidence="8">
    <location>
        <begin position="1"/>
        <end position="32"/>
    </location>
</feature>
<dbReference type="InterPro" id="IPR001958">
    <property type="entry name" value="Tet-R_TetA/multi-R_MdtG-like"/>
</dbReference>
<keyword evidence="4 9" id="KW-0812">Transmembrane</keyword>
<feature type="region of interest" description="Disordered" evidence="8">
    <location>
        <begin position="70"/>
        <end position="110"/>
    </location>
</feature>
<keyword evidence="5" id="KW-0532">Neurotransmitter transport</keyword>
<evidence type="ECO:0000256" key="5">
    <source>
        <dbReference type="ARBA" id="ARBA00022775"/>
    </source>
</evidence>
<dbReference type="Gene3D" id="1.20.1250.20">
    <property type="entry name" value="MFS general substrate transporter like domains"/>
    <property type="match status" value="2"/>
</dbReference>
<keyword evidence="12" id="KW-1185">Reference proteome</keyword>
<feature type="transmembrane region" description="Helical" evidence="9">
    <location>
        <begin position="200"/>
        <end position="222"/>
    </location>
</feature>
<dbReference type="InterPro" id="IPR020846">
    <property type="entry name" value="MFS_dom"/>
</dbReference>
<feature type="transmembrane region" description="Helical" evidence="9">
    <location>
        <begin position="133"/>
        <end position="157"/>
    </location>
</feature>
<accession>A0ABQ9FYD4</accession>
<dbReference type="Pfam" id="PF07690">
    <property type="entry name" value="MFS_1"/>
    <property type="match status" value="2"/>
</dbReference>
<comment type="caution">
    <text evidence="11">The sequence shown here is derived from an EMBL/GenBank/DDBJ whole genome shotgun (WGS) entry which is preliminary data.</text>
</comment>
<comment type="subcellular location">
    <subcellularLocation>
        <location evidence="1">Membrane</location>
        <topology evidence="1">Multi-pass membrane protein</topology>
    </subcellularLocation>
</comment>
<gene>
    <name evidence="11" type="ORF">KUTeg_000734</name>
</gene>
<evidence type="ECO:0000256" key="1">
    <source>
        <dbReference type="ARBA" id="ARBA00004141"/>
    </source>
</evidence>
<evidence type="ECO:0000256" key="7">
    <source>
        <dbReference type="ARBA" id="ARBA00023136"/>
    </source>
</evidence>
<dbReference type="PANTHER" id="PTHR23506">
    <property type="entry name" value="GH10249P"/>
    <property type="match status" value="1"/>
</dbReference>
<evidence type="ECO:0000256" key="8">
    <source>
        <dbReference type="SAM" id="MobiDB-lite"/>
    </source>
</evidence>
<feature type="transmembrane region" description="Helical" evidence="9">
    <location>
        <begin position="264"/>
        <end position="289"/>
    </location>
</feature>
<evidence type="ECO:0000256" key="3">
    <source>
        <dbReference type="ARBA" id="ARBA00022448"/>
    </source>
</evidence>
<feature type="transmembrane region" description="Helical" evidence="9">
    <location>
        <begin position="337"/>
        <end position="360"/>
    </location>
</feature>
<sequence length="605" mass="65934">MFRNNNGEDDEEESSSLLKTSQSNQRSYSSLSNKINGTVSNVIENLEQSESSLNLSANEEEEVDTSVFNKNSTKTNNFPSSSHQNNSDTTGLKNSTLGGSTANSEDTHSTLSSEDESVVVSFSFRRLSRKKKFILVSVSVANCLSYLCLSLLAPFFPEEALTKNVNDTISGWIFGVFALSQVIMSPIFGKVLPRVGIRFMYLGGLFLAGGCTLLFGFTTYISVTDGPLVFIIFCFVLRVVLSIGCTSINTACFTMVAKEFPDNIATVFGIGEVFVGIGFMSGPAIGGVLYGLGGFLIPFAVIGGLLLLAVPINWFLLPHDDGPEPLDEDDKERTSSLWRLLGTVNSVLTCFAIIIAAMIWSVLDPTLEPHLRDFGLDSEIVGLLFLLMSAFYAISSPIWGWIADRLPDNRILLIPGFFISAIGMLILGPSTLLGFPDGYNELWLNIVALIVLGLFASAALIPTFDSFIIIAEKLGFEDDMHTYSMVAGLWGSMYALGDFVGPTVGGFLLDLVGFQWTCTYVAGACAFMVVSLSLNWIIECCMNRRKKSKKDIKSKSMCNGTIDVSARTSLEQTPLLTDSWNYNTLMTEDSDLMSSYPPQPATETV</sequence>
<dbReference type="InterPro" id="IPR011701">
    <property type="entry name" value="MFS"/>
</dbReference>
<evidence type="ECO:0000256" key="6">
    <source>
        <dbReference type="ARBA" id="ARBA00022989"/>
    </source>
</evidence>
<feature type="transmembrane region" description="Helical" evidence="9">
    <location>
        <begin position="295"/>
        <end position="316"/>
    </location>
</feature>
<reference evidence="11 12" key="1">
    <citation type="submission" date="2022-12" db="EMBL/GenBank/DDBJ databases">
        <title>Chromosome-level genome of Tegillarca granosa.</title>
        <authorList>
            <person name="Kim J."/>
        </authorList>
    </citation>
    <scope>NUCLEOTIDE SEQUENCE [LARGE SCALE GENOMIC DNA]</scope>
    <source>
        <strain evidence="11">Teg-2019</strain>
        <tissue evidence="11">Adductor muscle</tissue>
    </source>
</reference>
<name>A0ABQ9FYD4_TEGGR</name>
<keyword evidence="3" id="KW-0813">Transport</keyword>
<feature type="transmembrane region" description="Helical" evidence="9">
    <location>
        <begin position="228"/>
        <end position="252"/>
    </location>
</feature>
<feature type="transmembrane region" description="Helical" evidence="9">
    <location>
        <begin position="380"/>
        <end position="399"/>
    </location>
</feature>
<feature type="transmembrane region" description="Helical" evidence="9">
    <location>
        <begin position="411"/>
        <end position="430"/>
    </location>
</feature>
<feature type="transmembrane region" description="Helical" evidence="9">
    <location>
        <begin position="483"/>
        <end position="508"/>
    </location>
</feature>
<feature type="domain" description="Major facilitator superfamily (MFS) profile" evidence="10">
    <location>
        <begin position="134"/>
        <end position="541"/>
    </location>
</feature>
<dbReference type="PROSITE" id="PS50850">
    <property type="entry name" value="MFS"/>
    <property type="match status" value="1"/>
</dbReference>
<feature type="transmembrane region" description="Helical" evidence="9">
    <location>
        <begin position="514"/>
        <end position="538"/>
    </location>
</feature>
<evidence type="ECO:0000256" key="4">
    <source>
        <dbReference type="ARBA" id="ARBA00022692"/>
    </source>
</evidence>
<dbReference type="Proteomes" id="UP001217089">
    <property type="component" value="Unassembled WGS sequence"/>
</dbReference>
<feature type="transmembrane region" description="Helical" evidence="9">
    <location>
        <begin position="169"/>
        <end position="188"/>
    </location>
</feature>
<feature type="compositionally biased region" description="Low complexity" evidence="8">
    <location>
        <begin position="21"/>
        <end position="32"/>
    </location>
</feature>
<dbReference type="PANTHER" id="PTHR23506:SF28">
    <property type="entry name" value="MFS-TYPE TRANSPORTER SLC18B1-LIKE PROTEIN"/>
    <property type="match status" value="1"/>
</dbReference>
<evidence type="ECO:0000313" key="12">
    <source>
        <dbReference type="Proteomes" id="UP001217089"/>
    </source>
</evidence>
<keyword evidence="7 9" id="KW-0472">Membrane</keyword>
<evidence type="ECO:0000256" key="2">
    <source>
        <dbReference type="ARBA" id="ARBA00006829"/>
    </source>
</evidence>
<proteinExistence type="inferred from homology"/>
<dbReference type="InterPro" id="IPR036259">
    <property type="entry name" value="MFS_trans_sf"/>
</dbReference>
<dbReference type="SUPFAM" id="SSF103473">
    <property type="entry name" value="MFS general substrate transporter"/>
    <property type="match status" value="1"/>
</dbReference>
<dbReference type="EMBL" id="JARBDR010000018">
    <property type="protein sequence ID" value="KAJ8322263.1"/>
    <property type="molecule type" value="Genomic_DNA"/>
</dbReference>
<keyword evidence="6 9" id="KW-1133">Transmembrane helix</keyword>
<feature type="compositionally biased region" description="Polar residues" evidence="8">
    <location>
        <begin position="70"/>
        <end position="104"/>
    </location>
</feature>
<dbReference type="PRINTS" id="PR01035">
    <property type="entry name" value="TCRTETA"/>
</dbReference>
<protein>
    <recommendedName>
        <fullName evidence="10">Major facilitator superfamily (MFS) profile domain-containing protein</fullName>
    </recommendedName>
</protein>
<dbReference type="InterPro" id="IPR050930">
    <property type="entry name" value="MFS_Vesicular_Transporter"/>
</dbReference>
<feature type="transmembrane region" description="Helical" evidence="9">
    <location>
        <begin position="442"/>
        <end position="471"/>
    </location>
</feature>
<organism evidence="11 12">
    <name type="scientific">Tegillarca granosa</name>
    <name type="common">Malaysian cockle</name>
    <name type="synonym">Anadara granosa</name>
    <dbReference type="NCBI Taxonomy" id="220873"/>
    <lineage>
        <taxon>Eukaryota</taxon>
        <taxon>Metazoa</taxon>
        <taxon>Spiralia</taxon>
        <taxon>Lophotrochozoa</taxon>
        <taxon>Mollusca</taxon>
        <taxon>Bivalvia</taxon>
        <taxon>Autobranchia</taxon>
        <taxon>Pteriomorphia</taxon>
        <taxon>Arcoida</taxon>
        <taxon>Arcoidea</taxon>
        <taxon>Arcidae</taxon>
        <taxon>Tegillarca</taxon>
    </lineage>
</organism>
<evidence type="ECO:0000256" key="9">
    <source>
        <dbReference type="SAM" id="Phobius"/>
    </source>
</evidence>